<dbReference type="OrthoDB" id="2149242at2"/>
<accession>A0A069CST1</accession>
<dbReference type="EMBL" id="DF820486">
    <property type="protein sequence ID" value="GAK30539.1"/>
    <property type="molecule type" value="Genomic_DNA"/>
</dbReference>
<dbReference type="Proteomes" id="UP000030643">
    <property type="component" value="Unassembled WGS sequence"/>
</dbReference>
<evidence type="ECO:0000256" key="1">
    <source>
        <dbReference type="SAM" id="Phobius"/>
    </source>
</evidence>
<name>A0A069CST1_WEIOS</name>
<sequence>MKLKFWSKKTPQSEEPVEDTLHRISRLSGDEQPTDRVLTRHEFKATDKGKYPLDPVTRKLTVEGKRLRLKHRLNLAIIILLVAIIFVYLILFFL</sequence>
<reference evidence="3" key="1">
    <citation type="journal article" date="2014" name="Genome Announc.">
        <title>Draft genome sequence of Weissella oryzae SG25T, isolated from fermented rice grains.</title>
        <authorList>
            <person name="Tanizawa Y."/>
            <person name="Fujisawa T."/>
            <person name="Mochizuki T."/>
            <person name="Kaminuma E."/>
            <person name="Suzuki Y."/>
            <person name="Nakamura Y."/>
            <person name="Tohno M."/>
        </authorList>
    </citation>
    <scope>NUCLEOTIDE SEQUENCE [LARGE SCALE GENOMIC DNA]</scope>
    <source>
        <strain evidence="3">DSM 25784 / JCM 18191 / LMG 30913 / SG25</strain>
    </source>
</reference>
<gene>
    <name evidence="2" type="ORF">WOSG25_031360</name>
</gene>
<evidence type="ECO:0000313" key="2">
    <source>
        <dbReference type="EMBL" id="GAK30539.1"/>
    </source>
</evidence>
<dbReference type="STRING" id="1329250.WOSG25_031360"/>
<feature type="transmembrane region" description="Helical" evidence="1">
    <location>
        <begin position="73"/>
        <end position="93"/>
    </location>
</feature>
<proteinExistence type="predicted"/>
<keyword evidence="1" id="KW-1133">Transmembrane helix</keyword>
<dbReference type="RefSeq" id="WP_045476514.1">
    <property type="nucleotide sequence ID" value="NZ_DF820486.1"/>
</dbReference>
<keyword evidence="1" id="KW-0472">Membrane</keyword>
<organism evidence="2 3">
    <name type="scientific">Weissella oryzae (strain DSM 25784 / JCM 18191 / LMG 30913 / SG25)</name>
    <dbReference type="NCBI Taxonomy" id="1329250"/>
    <lineage>
        <taxon>Bacteria</taxon>
        <taxon>Bacillati</taxon>
        <taxon>Bacillota</taxon>
        <taxon>Bacilli</taxon>
        <taxon>Lactobacillales</taxon>
        <taxon>Lactobacillaceae</taxon>
        <taxon>Weissella</taxon>
    </lineage>
</organism>
<keyword evidence="3" id="KW-1185">Reference proteome</keyword>
<evidence type="ECO:0000313" key="3">
    <source>
        <dbReference type="Proteomes" id="UP000030643"/>
    </source>
</evidence>
<dbReference type="AlphaFoldDB" id="A0A069CST1"/>
<keyword evidence="1" id="KW-0812">Transmembrane</keyword>
<protein>
    <submittedName>
        <fullName evidence="2">Uncharacterized protein</fullName>
    </submittedName>
</protein>